<accession>A0A6S7JAQ9</accession>
<dbReference type="AlphaFoldDB" id="A0A6S7JAQ9"/>
<dbReference type="EMBL" id="CACRXK020014610">
    <property type="protein sequence ID" value="CAB4027114.1"/>
    <property type="molecule type" value="Genomic_DNA"/>
</dbReference>
<evidence type="ECO:0000313" key="3">
    <source>
        <dbReference type="Proteomes" id="UP001152795"/>
    </source>
</evidence>
<sequence length="110" mass="12193">MSFNEKEVGEIADIISDLSSSSQPNISESSSQETKAAGKKLLELDGEIGVLKSQLFVPVTNFAVRCTGYVVDDSSSTVARGFLFRVIPKDRVHWHCEDIEVRESDDNQTR</sequence>
<dbReference type="Proteomes" id="UP001152795">
    <property type="component" value="Unassembled WGS sequence"/>
</dbReference>
<evidence type="ECO:0000256" key="1">
    <source>
        <dbReference type="SAM" id="MobiDB-lite"/>
    </source>
</evidence>
<protein>
    <submittedName>
        <fullName evidence="2">Uncharacterized protein</fullName>
    </submittedName>
</protein>
<reference evidence="2" key="1">
    <citation type="submission" date="2020-04" db="EMBL/GenBank/DDBJ databases">
        <authorList>
            <person name="Alioto T."/>
            <person name="Alioto T."/>
            <person name="Gomez Garrido J."/>
        </authorList>
    </citation>
    <scope>NUCLEOTIDE SEQUENCE</scope>
    <source>
        <strain evidence="2">A484AB</strain>
    </source>
</reference>
<feature type="region of interest" description="Disordered" evidence="1">
    <location>
        <begin position="14"/>
        <end position="34"/>
    </location>
</feature>
<organism evidence="2 3">
    <name type="scientific">Paramuricea clavata</name>
    <name type="common">Red gorgonian</name>
    <name type="synonym">Violescent sea-whip</name>
    <dbReference type="NCBI Taxonomy" id="317549"/>
    <lineage>
        <taxon>Eukaryota</taxon>
        <taxon>Metazoa</taxon>
        <taxon>Cnidaria</taxon>
        <taxon>Anthozoa</taxon>
        <taxon>Octocorallia</taxon>
        <taxon>Malacalcyonacea</taxon>
        <taxon>Plexauridae</taxon>
        <taxon>Paramuricea</taxon>
    </lineage>
</organism>
<comment type="caution">
    <text evidence="2">The sequence shown here is derived from an EMBL/GenBank/DDBJ whole genome shotgun (WGS) entry which is preliminary data.</text>
</comment>
<proteinExistence type="predicted"/>
<keyword evidence="3" id="KW-1185">Reference proteome</keyword>
<evidence type="ECO:0000313" key="2">
    <source>
        <dbReference type="EMBL" id="CAB4027114.1"/>
    </source>
</evidence>
<gene>
    <name evidence="2" type="ORF">PACLA_8A017380</name>
</gene>
<name>A0A6S7JAQ9_PARCT</name>
<feature type="compositionally biased region" description="Low complexity" evidence="1">
    <location>
        <begin position="14"/>
        <end position="31"/>
    </location>
</feature>